<evidence type="ECO:0000313" key="2">
    <source>
        <dbReference type="Proteomes" id="UP001165430"/>
    </source>
</evidence>
<protein>
    <submittedName>
        <fullName evidence="1">Uncharacterized protein</fullName>
    </submittedName>
</protein>
<reference evidence="1" key="1">
    <citation type="submission" date="2022-03" db="EMBL/GenBank/DDBJ databases">
        <title>De novo assembled genomes of Belliella spp. (Cyclobacteriaceae) strains.</title>
        <authorList>
            <person name="Szabo A."/>
            <person name="Korponai K."/>
            <person name="Felfoldi T."/>
        </authorList>
    </citation>
    <scope>NUCLEOTIDE SEQUENCE</scope>
    <source>
        <strain evidence="1">DSM 111903</strain>
    </source>
</reference>
<gene>
    <name evidence="1" type="ORF">MM213_19560</name>
</gene>
<keyword evidence="2" id="KW-1185">Reference proteome</keyword>
<evidence type="ECO:0000313" key="1">
    <source>
        <dbReference type="EMBL" id="MCH7415707.1"/>
    </source>
</evidence>
<organism evidence="1 2">
    <name type="scientific">Belliella alkalica</name>
    <dbReference type="NCBI Taxonomy" id="1730871"/>
    <lineage>
        <taxon>Bacteria</taxon>
        <taxon>Pseudomonadati</taxon>
        <taxon>Bacteroidota</taxon>
        <taxon>Cytophagia</taxon>
        <taxon>Cytophagales</taxon>
        <taxon>Cyclobacteriaceae</taxon>
        <taxon>Belliella</taxon>
    </lineage>
</organism>
<comment type="caution">
    <text evidence="1">The sequence shown here is derived from an EMBL/GenBank/DDBJ whole genome shotgun (WGS) entry which is preliminary data.</text>
</comment>
<dbReference type="Proteomes" id="UP001165430">
    <property type="component" value="Unassembled WGS sequence"/>
</dbReference>
<sequence>MGLFYKVSEKEILLIRDRIFLDKGLSSLKNNGFDQSPFSTAWFGKNNLGDLTYELCRVRKDSILEIVVTHISKGDQWIKIFLNIFKLSPDLRSLEQLQGVDGLQYHLPPNSLTKMRLRSDDIKGMPLLDYHFMFGGHKIRSYHTKTGYDREISELSKRIEKDLTNIDSFVESWHELHQPNLTDWEGNRINQ</sequence>
<dbReference type="RefSeq" id="WP_241414575.1">
    <property type="nucleotide sequence ID" value="NZ_JAKZGO010000028.1"/>
</dbReference>
<proteinExistence type="predicted"/>
<name>A0ABS9VGY7_9BACT</name>
<accession>A0ABS9VGY7</accession>
<dbReference type="EMBL" id="JAKZGO010000028">
    <property type="protein sequence ID" value="MCH7415707.1"/>
    <property type="molecule type" value="Genomic_DNA"/>
</dbReference>